<organism evidence="2 3">
    <name type="scientific">Neorhodopirellula pilleata</name>
    <dbReference type="NCBI Taxonomy" id="2714738"/>
    <lineage>
        <taxon>Bacteria</taxon>
        <taxon>Pseudomonadati</taxon>
        <taxon>Planctomycetota</taxon>
        <taxon>Planctomycetia</taxon>
        <taxon>Pirellulales</taxon>
        <taxon>Pirellulaceae</taxon>
        <taxon>Neorhodopirellula</taxon>
    </lineage>
</organism>
<reference evidence="2 3" key="1">
    <citation type="submission" date="2019-02" db="EMBL/GenBank/DDBJ databases">
        <title>Deep-cultivation of Planctomycetes and their phenomic and genomic characterization uncovers novel biology.</title>
        <authorList>
            <person name="Wiegand S."/>
            <person name="Jogler M."/>
            <person name="Boedeker C."/>
            <person name="Pinto D."/>
            <person name="Vollmers J."/>
            <person name="Rivas-Marin E."/>
            <person name="Kohn T."/>
            <person name="Peeters S.H."/>
            <person name="Heuer A."/>
            <person name="Rast P."/>
            <person name="Oberbeckmann S."/>
            <person name="Bunk B."/>
            <person name="Jeske O."/>
            <person name="Meyerdierks A."/>
            <person name="Storesund J.E."/>
            <person name="Kallscheuer N."/>
            <person name="Luecker S."/>
            <person name="Lage O.M."/>
            <person name="Pohl T."/>
            <person name="Merkel B.J."/>
            <person name="Hornburger P."/>
            <person name="Mueller R.-W."/>
            <person name="Bruemmer F."/>
            <person name="Labrenz M."/>
            <person name="Spormann A.M."/>
            <person name="Op Den Camp H."/>
            <person name="Overmann J."/>
            <person name="Amann R."/>
            <person name="Jetten M.S.M."/>
            <person name="Mascher T."/>
            <person name="Medema M.H."/>
            <person name="Devos D.P."/>
            <person name="Kaster A.-K."/>
            <person name="Ovreas L."/>
            <person name="Rohde M."/>
            <person name="Galperin M.Y."/>
            <person name="Jogler C."/>
        </authorList>
    </citation>
    <scope>NUCLEOTIDE SEQUENCE [LARGE SCALE GENOMIC DNA]</scope>
    <source>
        <strain evidence="2 3">Pla100</strain>
    </source>
</reference>
<evidence type="ECO:0000313" key="2">
    <source>
        <dbReference type="EMBL" id="TWU01588.1"/>
    </source>
</evidence>
<name>A0A5C6APX7_9BACT</name>
<proteinExistence type="predicted"/>
<dbReference type="AlphaFoldDB" id="A0A5C6APX7"/>
<dbReference type="RefSeq" id="WP_146576862.1">
    <property type="nucleotide sequence ID" value="NZ_SJPM01000002.1"/>
</dbReference>
<keyword evidence="3" id="KW-1185">Reference proteome</keyword>
<dbReference type="Proteomes" id="UP000316213">
    <property type="component" value="Unassembled WGS sequence"/>
</dbReference>
<sequence length="467" mass="51927" precursor="true">MKYRTLIHAALLSIYLVCPTMAEDKEKIAMLLDRSPSPANAIGYINVPSLNRLMKDAGFSSQATNTIEEVWFIADMDLAGLRPKWEAGYAVLKQPVDADRLAESLGGYVDTVENQKVVHSPQQTYFVPGTTHPERLGILRPTDRALLAGWLTPTLNIQYSPYLSAQANQPEAYLSFMMTVELKNLISPVPLAKRLEGLKSLQSNRPEAVAKILASIEGISVIVGRQSLQQFIVKFQFSKSPSSLNSIAPDMLAEILEKNGFAAPEVKTWKASTEGNELSLQGPVTQTTLSGLLSIFSLQSQAERVANRPSLADDKEKQIAYQSKHYFDEINSIIEQTRDHQSQTAGAMASWNDKRARQIDELTTLNVDPEMIQYGTNVAELLRGNALSVRQTNIEAGKIKANQGLDNGYYNDGSGYYNFNSSTDYQRVTDAMARGNAYGSYREALNQIDQMTAAVRREMTQKYQMQF</sequence>
<keyword evidence="1" id="KW-0732">Signal</keyword>
<gene>
    <name evidence="2" type="ORF">Pla100_13230</name>
</gene>
<evidence type="ECO:0000313" key="3">
    <source>
        <dbReference type="Proteomes" id="UP000316213"/>
    </source>
</evidence>
<feature type="signal peptide" evidence="1">
    <location>
        <begin position="1"/>
        <end position="22"/>
    </location>
</feature>
<feature type="chain" id="PRO_5022983307" evidence="1">
    <location>
        <begin position="23"/>
        <end position="467"/>
    </location>
</feature>
<protein>
    <submittedName>
        <fullName evidence="2">Uncharacterized protein</fullName>
    </submittedName>
</protein>
<accession>A0A5C6APX7</accession>
<evidence type="ECO:0000256" key="1">
    <source>
        <dbReference type="SAM" id="SignalP"/>
    </source>
</evidence>
<dbReference type="EMBL" id="SJPM01000002">
    <property type="protein sequence ID" value="TWU01588.1"/>
    <property type="molecule type" value="Genomic_DNA"/>
</dbReference>
<dbReference type="OrthoDB" id="258179at2"/>
<comment type="caution">
    <text evidence="2">The sequence shown here is derived from an EMBL/GenBank/DDBJ whole genome shotgun (WGS) entry which is preliminary data.</text>
</comment>